<sequence length="250" mass="29052">MRLGFVLSRDFLIKPYIVRQELSSSREFLKDFSLTFSSGHASLETLVIRVSWNATNKIQMASLEKKKLEEQDFSQLKKDKVHNDIENVALKEDLDMAKISHEEHVLQLELQASESKVVIKSVKDEMIKAKRRYSEEYKYFGIKIKGLAEAADDYHVLLTENRKLYNEVQDLKGNIRVYFQIRPFLSGQSQKHTTVEFIGENGELIISNPLKQGNRNQYEKLTKKHNRTFTNFLTNSQLPITNSHLLTNSQ</sequence>
<gene>
    <name evidence="2" type="ORF">VFH_IV143080</name>
</gene>
<dbReference type="GO" id="GO:0003777">
    <property type="term" value="F:microtubule motor activity"/>
    <property type="evidence" value="ECO:0007669"/>
    <property type="project" value="InterPro"/>
</dbReference>
<dbReference type="InterPro" id="IPR027640">
    <property type="entry name" value="Kinesin-like_fam"/>
</dbReference>
<dbReference type="GO" id="GO:0007018">
    <property type="term" value="P:microtubule-based movement"/>
    <property type="evidence" value="ECO:0007669"/>
    <property type="project" value="InterPro"/>
</dbReference>
<proteinExistence type="predicted"/>
<name>A0AAV1AJD9_VICFA</name>
<dbReference type="PANTHER" id="PTHR47972">
    <property type="entry name" value="KINESIN-LIKE PROTEIN KLP-3"/>
    <property type="match status" value="1"/>
</dbReference>
<protein>
    <recommendedName>
        <fullName evidence="1">Spindle pole body-associated protein Vik1/Cik1 microtubule binding domain-containing protein</fullName>
    </recommendedName>
</protein>
<dbReference type="AlphaFoldDB" id="A0AAV1AJD9"/>
<dbReference type="Proteomes" id="UP001157006">
    <property type="component" value="Chromosome 4"/>
</dbReference>
<organism evidence="2 3">
    <name type="scientific">Vicia faba</name>
    <name type="common">Broad bean</name>
    <name type="synonym">Faba vulgaris</name>
    <dbReference type="NCBI Taxonomy" id="3906"/>
    <lineage>
        <taxon>Eukaryota</taxon>
        <taxon>Viridiplantae</taxon>
        <taxon>Streptophyta</taxon>
        <taxon>Embryophyta</taxon>
        <taxon>Tracheophyta</taxon>
        <taxon>Spermatophyta</taxon>
        <taxon>Magnoliopsida</taxon>
        <taxon>eudicotyledons</taxon>
        <taxon>Gunneridae</taxon>
        <taxon>Pentapetalae</taxon>
        <taxon>rosids</taxon>
        <taxon>fabids</taxon>
        <taxon>Fabales</taxon>
        <taxon>Fabaceae</taxon>
        <taxon>Papilionoideae</taxon>
        <taxon>50 kb inversion clade</taxon>
        <taxon>NPAAA clade</taxon>
        <taxon>Hologalegina</taxon>
        <taxon>IRL clade</taxon>
        <taxon>Fabeae</taxon>
        <taxon>Vicia</taxon>
    </lineage>
</organism>
<dbReference type="GO" id="GO:0015630">
    <property type="term" value="C:microtubule cytoskeleton"/>
    <property type="evidence" value="ECO:0007669"/>
    <property type="project" value="TreeGrafter"/>
</dbReference>
<keyword evidence="3" id="KW-1185">Reference proteome</keyword>
<dbReference type="Pfam" id="PF16796">
    <property type="entry name" value="Microtub_bd"/>
    <property type="match status" value="1"/>
</dbReference>
<dbReference type="InterPro" id="IPR036961">
    <property type="entry name" value="Kinesin_motor_dom_sf"/>
</dbReference>
<dbReference type="PANTHER" id="PTHR47972:SF14">
    <property type="entry name" value="KINESIN-LIKE PROTEIN KIN-14J"/>
    <property type="match status" value="1"/>
</dbReference>
<reference evidence="2 3" key="1">
    <citation type="submission" date="2023-01" db="EMBL/GenBank/DDBJ databases">
        <authorList>
            <person name="Kreplak J."/>
        </authorList>
    </citation>
    <scope>NUCLEOTIDE SEQUENCE [LARGE SCALE GENOMIC DNA]</scope>
</reference>
<evidence type="ECO:0000259" key="1">
    <source>
        <dbReference type="Pfam" id="PF16796"/>
    </source>
</evidence>
<accession>A0AAV1AJD9</accession>
<feature type="domain" description="Spindle pole body-associated protein Vik1/Cik1 microtubule binding" evidence="1">
    <location>
        <begin position="159"/>
        <end position="225"/>
    </location>
</feature>
<dbReference type="InterPro" id="IPR031852">
    <property type="entry name" value="Vik1/Cik1_MT-bd"/>
</dbReference>
<evidence type="ECO:0000313" key="3">
    <source>
        <dbReference type="Proteomes" id="UP001157006"/>
    </source>
</evidence>
<dbReference type="EMBL" id="OX451739">
    <property type="protein sequence ID" value="CAI8609642.1"/>
    <property type="molecule type" value="Genomic_DNA"/>
</dbReference>
<evidence type="ECO:0000313" key="2">
    <source>
        <dbReference type="EMBL" id="CAI8609642.1"/>
    </source>
</evidence>
<dbReference type="GO" id="GO:0008017">
    <property type="term" value="F:microtubule binding"/>
    <property type="evidence" value="ECO:0007669"/>
    <property type="project" value="InterPro"/>
</dbReference>
<dbReference type="Gene3D" id="3.40.850.10">
    <property type="entry name" value="Kinesin motor domain"/>
    <property type="match status" value="1"/>
</dbReference>